<evidence type="ECO:0000313" key="1">
    <source>
        <dbReference type="EMBL" id="KAL3668051.1"/>
    </source>
</evidence>
<gene>
    <name evidence="1" type="ORF">V7S43_006919</name>
</gene>
<dbReference type="AlphaFoldDB" id="A0ABD3FQT3"/>
<evidence type="ECO:0008006" key="3">
    <source>
        <dbReference type="Google" id="ProtNLM"/>
    </source>
</evidence>
<dbReference type="SUPFAM" id="SSF48371">
    <property type="entry name" value="ARM repeat"/>
    <property type="match status" value="1"/>
</dbReference>
<reference evidence="1 2" key="1">
    <citation type="submission" date="2024-09" db="EMBL/GenBank/DDBJ databases">
        <title>Genome sequencing and assembly of Phytophthora oleae, isolate VK10A, causative agent of rot of olive drupes.</title>
        <authorList>
            <person name="Conti Taguali S."/>
            <person name="Riolo M."/>
            <person name="La Spada F."/>
            <person name="Cacciola S.O."/>
            <person name="Dionisio G."/>
        </authorList>
    </citation>
    <scope>NUCLEOTIDE SEQUENCE [LARGE SCALE GENOMIC DNA]</scope>
    <source>
        <strain evidence="1 2">VK10A</strain>
    </source>
</reference>
<dbReference type="InterPro" id="IPR016024">
    <property type="entry name" value="ARM-type_fold"/>
</dbReference>
<dbReference type="InterPro" id="IPR011989">
    <property type="entry name" value="ARM-like"/>
</dbReference>
<protein>
    <recommendedName>
        <fullName evidence="3">26S proteasome non-ATPase regulatory subunit 5</fullName>
    </recommendedName>
</protein>
<name>A0ABD3FQT3_9STRA</name>
<organism evidence="1 2">
    <name type="scientific">Phytophthora oleae</name>
    <dbReference type="NCBI Taxonomy" id="2107226"/>
    <lineage>
        <taxon>Eukaryota</taxon>
        <taxon>Sar</taxon>
        <taxon>Stramenopiles</taxon>
        <taxon>Oomycota</taxon>
        <taxon>Peronosporomycetes</taxon>
        <taxon>Peronosporales</taxon>
        <taxon>Peronosporaceae</taxon>
        <taxon>Phytophthora</taxon>
    </lineage>
</organism>
<keyword evidence="2" id="KW-1185">Reference proteome</keyword>
<dbReference type="Pfam" id="PF10508">
    <property type="entry name" value="Proteasom_PSMB"/>
    <property type="match status" value="1"/>
</dbReference>
<dbReference type="EMBL" id="JBIMZQ010000012">
    <property type="protein sequence ID" value="KAL3668051.1"/>
    <property type="molecule type" value="Genomic_DNA"/>
</dbReference>
<dbReference type="PANTHER" id="PTHR13554">
    <property type="entry name" value="26S PROTEASOME NON-ATPASE REGULATORY SUBUNIT 5-RELATED"/>
    <property type="match status" value="1"/>
</dbReference>
<evidence type="ECO:0000313" key="2">
    <source>
        <dbReference type="Proteomes" id="UP001632037"/>
    </source>
</evidence>
<accession>A0ABD3FQT3</accession>
<sequence length="400" mass="43811">MVQTDSVVLEQICAVVADEDLEVAVKASTVLEMFSSIPDSDIYRAALDSLKAKAQSSETTENSVEFMRYLETIVKICAQKDEHMEYGIATGAIDLILNCLKSDDPLFLMNVVDLVPALCQTKIGVQYIFQSGTLKTLLGMTEDPFVGGNAVRLVGEVSATAASLNIESWSWSDATLSKAFLGTIERKLQSSDSLQQIAATDALAAFGSSSDKELQLLLQHRSICQMWLQLGGSTKMPVKANFFHSLGRVLGAHTRLKKQPGQVPEENTSVWNMCERLFSSLGVECAQQSTMILLMNALKQPFEELRTSVFHVLRSVAAQNNPWGMQALQSYGGFFEFLLDRTTEPTKESREWKFAVLDAVLASPFQSQLDASLVEKLQASLNRGPYAGAAAPAEMELESA</sequence>
<dbReference type="PANTHER" id="PTHR13554:SF10">
    <property type="entry name" value="26S PROTEASOME NON-ATPASE REGULATORY SUBUNIT 5"/>
    <property type="match status" value="1"/>
</dbReference>
<dbReference type="InterPro" id="IPR019538">
    <property type="entry name" value="PSMD5"/>
</dbReference>
<proteinExistence type="predicted"/>
<comment type="caution">
    <text evidence="1">The sequence shown here is derived from an EMBL/GenBank/DDBJ whole genome shotgun (WGS) entry which is preliminary data.</text>
</comment>
<dbReference type="Gene3D" id="1.25.10.10">
    <property type="entry name" value="Leucine-rich Repeat Variant"/>
    <property type="match status" value="1"/>
</dbReference>
<dbReference type="Proteomes" id="UP001632037">
    <property type="component" value="Unassembled WGS sequence"/>
</dbReference>